<dbReference type="InterPro" id="IPR001932">
    <property type="entry name" value="PPM-type_phosphatase-like_dom"/>
</dbReference>
<protein>
    <submittedName>
        <fullName evidence="4">Response regulator PleD</fullName>
    </submittedName>
</protein>
<evidence type="ECO:0000313" key="5">
    <source>
        <dbReference type="Proteomes" id="UP000265903"/>
    </source>
</evidence>
<dbReference type="Pfam" id="PF13581">
    <property type="entry name" value="HATPase_c_2"/>
    <property type="match status" value="1"/>
</dbReference>
<sequence length="571" mass="62710">MNLLIAEDSDGDRMILATLLRRLGHQVYEASDGLEAVAVFIKFEPDIVLLDALMPTMDGMDAARRIKALAGTRFVPVIFITSLASEREQAHCLEAGGDDFLLKPYSRVILEAKINAYSRMLNLHRSVMQQRDQIRTQNEQMLAEQRMARRVFDNVAHTGCLDAPNIRYHASPLSIFNGDVLFAAERPGGGTLIFLGDFTGHGLPAAIGAMPVAEVFYGMAAKGFGAADLVTEINQKLRNILPVGMFCCGALFEADGKQGTIRVWNGGLPDGWLVRKNGERLAIPSLHLPLGVQPPERFDSTMELFTSAPGDYVVLMTDGFPESCDAQGDCLGENAVRQVLAEIGPDDHPFDALMARLQAFTGHPDPADDMTLCCLEVIAQGAVSEVTESAPESALSGPGSWHCVYEVRDRALADFNPLPLLLHICMEVPGLRRRSGEVFTLLSELYSNALEHGVLKLSSEWKKSAEGFSLYYEERMRRLSETQGHHIRFTLDHEPLGRAGRLRIRCEDSGQGFEPKEKAMNAPTNSGHEYSGRGMGILKRLAKEVSICGSGNCVEIVYDWEFPAQGVITSQ</sequence>
<dbReference type="SUPFAM" id="SSF55874">
    <property type="entry name" value="ATPase domain of HSP90 chaperone/DNA topoisomerase II/histidine kinase"/>
    <property type="match status" value="1"/>
</dbReference>
<organism evidence="4 5">
    <name type="scientific">Marinobacter litoralis</name>
    <dbReference type="NCBI Taxonomy" id="187981"/>
    <lineage>
        <taxon>Bacteria</taxon>
        <taxon>Pseudomonadati</taxon>
        <taxon>Pseudomonadota</taxon>
        <taxon>Gammaproteobacteria</taxon>
        <taxon>Pseudomonadales</taxon>
        <taxon>Marinobacteraceae</taxon>
        <taxon>Marinobacter</taxon>
    </lineage>
</organism>
<dbReference type="InterPro" id="IPR001789">
    <property type="entry name" value="Sig_transdc_resp-reg_receiver"/>
</dbReference>
<evidence type="ECO:0000313" key="4">
    <source>
        <dbReference type="EMBL" id="RMJ05852.1"/>
    </source>
</evidence>
<dbReference type="GO" id="GO:0000160">
    <property type="term" value="P:phosphorelay signal transduction system"/>
    <property type="evidence" value="ECO:0007669"/>
    <property type="project" value="InterPro"/>
</dbReference>
<dbReference type="SMART" id="SM00448">
    <property type="entry name" value="REC"/>
    <property type="match status" value="1"/>
</dbReference>
<keyword evidence="2" id="KW-0597">Phosphoprotein</keyword>
<feature type="modified residue" description="4-aspartylphosphate" evidence="2">
    <location>
        <position position="51"/>
    </location>
</feature>
<dbReference type="InterPro" id="IPR003594">
    <property type="entry name" value="HATPase_dom"/>
</dbReference>
<dbReference type="Pfam" id="PF07228">
    <property type="entry name" value="SpoIIE"/>
    <property type="match status" value="1"/>
</dbReference>
<evidence type="ECO:0000259" key="3">
    <source>
        <dbReference type="PROSITE" id="PS50110"/>
    </source>
</evidence>
<dbReference type="Gene3D" id="3.60.40.10">
    <property type="entry name" value="PPM-type phosphatase domain"/>
    <property type="match status" value="1"/>
</dbReference>
<keyword evidence="5" id="KW-1185">Reference proteome</keyword>
<proteinExistence type="predicted"/>
<dbReference type="InterPro" id="IPR011006">
    <property type="entry name" value="CheY-like_superfamily"/>
</dbReference>
<comment type="caution">
    <text evidence="4">The sequence shown here is derived from an EMBL/GenBank/DDBJ whole genome shotgun (WGS) entry which is preliminary data.</text>
</comment>
<dbReference type="SMART" id="SM00331">
    <property type="entry name" value="PP2C_SIG"/>
    <property type="match status" value="1"/>
</dbReference>
<dbReference type="Gene3D" id="3.40.50.2300">
    <property type="match status" value="1"/>
</dbReference>
<dbReference type="InterPro" id="IPR036457">
    <property type="entry name" value="PPM-type-like_dom_sf"/>
</dbReference>
<dbReference type="Pfam" id="PF00072">
    <property type="entry name" value="Response_reg"/>
    <property type="match status" value="1"/>
</dbReference>
<dbReference type="PANTHER" id="PTHR43156">
    <property type="entry name" value="STAGE II SPORULATION PROTEIN E-RELATED"/>
    <property type="match status" value="1"/>
</dbReference>
<dbReference type="Proteomes" id="UP000265903">
    <property type="component" value="Unassembled WGS sequence"/>
</dbReference>
<accession>A0A3M2RKV9</accession>
<gene>
    <name evidence="4" type="primary">pleD_1</name>
    <name evidence="4" type="ORF">DOQ08_00528</name>
</gene>
<dbReference type="InterPro" id="IPR036890">
    <property type="entry name" value="HATPase_C_sf"/>
</dbReference>
<dbReference type="AlphaFoldDB" id="A0A3M2RKV9"/>
<evidence type="ECO:0000256" key="2">
    <source>
        <dbReference type="PROSITE-ProRule" id="PRU00169"/>
    </source>
</evidence>
<dbReference type="PANTHER" id="PTHR43156:SF2">
    <property type="entry name" value="STAGE II SPORULATION PROTEIN E"/>
    <property type="match status" value="1"/>
</dbReference>
<keyword evidence="1" id="KW-0378">Hydrolase</keyword>
<reference evidence="4 5" key="1">
    <citation type="submission" date="2018-08" db="EMBL/GenBank/DDBJ databases">
        <title>Whole Genome Sequence of the Moderate Halophilic Marine Bacterium Marinobacter litoralis Sw-45.</title>
        <authorList>
            <person name="Musa H."/>
        </authorList>
    </citation>
    <scope>NUCLEOTIDE SEQUENCE [LARGE SCALE GENOMIC DNA]</scope>
    <source>
        <strain evidence="4 5">Sw-45</strain>
    </source>
</reference>
<dbReference type="SUPFAM" id="SSF52172">
    <property type="entry name" value="CheY-like"/>
    <property type="match status" value="1"/>
</dbReference>
<feature type="domain" description="Response regulatory" evidence="3">
    <location>
        <begin position="2"/>
        <end position="118"/>
    </location>
</feature>
<dbReference type="Gene3D" id="3.30.565.10">
    <property type="entry name" value="Histidine kinase-like ATPase, C-terminal domain"/>
    <property type="match status" value="1"/>
</dbReference>
<evidence type="ECO:0000256" key="1">
    <source>
        <dbReference type="ARBA" id="ARBA00022801"/>
    </source>
</evidence>
<dbReference type="EMBL" id="QMDL01000001">
    <property type="protein sequence ID" value="RMJ05852.1"/>
    <property type="molecule type" value="Genomic_DNA"/>
</dbReference>
<dbReference type="PROSITE" id="PS50110">
    <property type="entry name" value="RESPONSE_REGULATORY"/>
    <property type="match status" value="1"/>
</dbReference>
<dbReference type="InterPro" id="IPR052016">
    <property type="entry name" value="Bact_Sigma-Reg"/>
</dbReference>
<name>A0A3M2RKV9_9GAMM</name>
<dbReference type="CDD" id="cd16936">
    <property type="entry name" value="HATPase_RsbW-like"/>
    <property type="match status" value="1"/>
</dbReference>
<dbReference type="RefSeq" id="WP_227537457.1">
    <property type="nucleotide sequence ID" value="NZ_QMDL01000001.1"/>
</dbReference>
<dbReference type="GO" id="GO:0016791">
    <property type="term" value="F:phosphatase activity"/>
    <property type="evidence" value="ECO:0007669"/>
    <property type="project" value="TreeGrafter"/>
</dbReference>